<dbReference type="Pfam" id="PF14697">
    <property type="entry name" value="Fer4_21"/>
    <property type="match status" value="1"/>
</dbReference>
<reference evidence="10 11" key="1">
    <citation type="submission" date="2019-03" db="EMBL/GenBank/DDBJ databases">
        <title>Genomic Encyclopedia of Type Strains, Phase IV (KMG-IV): sequencing the most valuable type-strain genomes for metagenomic binning, comparative biology and taxonomic classification.</title>
        <authorList>
            <person name="Goeker M."/>
        </authorList>
    </citation>
    <scope>NUCLEOTIDE SEQUENCE [LARGE SCALE GENOMIC DNA]</scope>
    <source>
        <strain evidence="10 11">DSM 20467</strain>
    </source>
</reference>
<dbReference type="AlphaFoldDB" id="A0A4V2URV3"/>
<dbReference type="RefSeq" id="WP_132549460.1">
    <property type="nucleotide sequence ID" value="NZ_SMAA01000008.1"/>
</dbReference>
<dbReference type="Proteomes" id="UP000295188">
    <property type="component" value="Unassembled WGS sequence"/>
</dbReference>
<evidence type="ECO:0000256" key="7">
    <source>
        <dbReference type="ARBA" id="ARBA00023014"/>
    </source>
</evidence>
<evidence type="ECO:0000313" key="11">
    <source>
        <dbReference type="Proteomes" id="UP000295188"/>
    </source>
</evidence>
<comment type="function">
    <text evidence="8">Ferredoxins are iron-sulfur proteins that transfer electrons in a wide variety of metabolic reactions.</text>
</comment>
<dbReference type="InterPro" id="IPR050572">
    <property type="entry name" value="Fe-S_Ferredoxin"/>
</dbReference>
<keyword evidence="6 8" id="KW-0408">Iron</keyword>
<keyword evidence="4" id="KW-0677">Repeat</keyword>
<dbReference type="PRINTS" id="PR00352">
    <property type="entry name" value="3FE4SFRDOXIN"/>
</dbReference>
<evidence type="ECO:0000313" key="10">
    <source>
        <dbReference type="EMBL" id="TCS79022.1"/>
    </source>
</evidence>
<keyword evidence="1 8" id="KW-0813">Transport</keyword>
<evidence type="ECO:0000256" key="3">
    <source>
        <dbReference type="ARBA" id="ARBA00022723"/>
    </source>
</evidence>
<dbReference type="GO" id="GO:0051539">
    <property type="term" value="F:4 iron, 4 sulfur cluster binding"/>
    <property type="evidence" value="ECO:0007669"/>
    <property type="project" value="UniProtKB-KW"/>
</dbReference>
<name>A0A4V2URV3_9FIRM</name>
<dbReference type="InterPro" id="IPR017896">
    <property type="entry name" value="4Fe4S_Fe-S-bd"/>
</dbReference>
<gene>
    <name evidence="10" type="ORF">EDC37_10881</name>
</gene>
<dbReference type="PANTHER" id="PTHR43687">
    <property type="entry name" value="ADENYLYLSULFATE REDUCTASE, BETA SUBUNIT"/>
    <property type="match status" value="1"/>
</dbReference>
<keyword evidence="2" id="KW-0004">4Fe-4S</keyword>
<keyword evidence="3 8" id="KW-0479">Metal-binding</keyword>
<evidence type="ECO:0000256" key="5">
    <source>
        <dbReference type="ARBA" id="ARBA00022982"/>
    </source>
</evidence>
<proteinExistence type="predicted"/>
<keyword evidence="11" id="KW-1185">Reference proteome</keyword>
<evidence type="ECO:0000256" key="2">
    <source>
        <dbReference type="ARBA" id="ARBA00022485"/>
    </source>
</evidence>
<evidence type="ECO:0000256" key="6">
    <source>
        <dbReference type="ARBA" id="ARBA00023004"/>
    </source>
</evidence>
<accession>A0A4V2URV3</accession>
<evidence type="ECO:0000259" key="9">
    <source>
        <dbReference type="PROSITE" id="PS51379"/>
    </source>
</evidence>
<dbReference type="PANTHER" id="PTHR43687:SF6">
    <property type="entry name" value="L-ASPARTATE SEMIALDEHYDE SULFURTRANSFERASE IRON-SULFUR SUBUNIT"/>
    <property type="match status" value="1"/>
</dbReference>
<feature type="domain" description="4Fe-4S ferredoxin-type" evidence="9">
    <location>
        <begin position="1"/>
        <end position="30"/>
    </location>
</feature>
<organism evidence="10 11">
    <name type="scientific">Pectinatus cerevisiiphilus</name>
    <dbReference type="NCBI Taxonomy" id="86956"/>
    <lineage>
        <taxon>Bacteria</taxon>
        <taxon>Bacillati</taxon>
        <taxon>Bacillota</taxon>
        <taxon>Negativicutes</taxon>
        <taxon>Selenomonadales</taxon>
        <taxon>Selenomonadaceae</taxon>
        <taxon>Pectinatus</taxon>
    </lineage>
</organism>
<dbReference type="PROSITE" id="PS00198">
    <property type="entry name" value="4FE4S_FER_1"/>
    <property type="match status" value="2"/>
</dbReference>
<dbReference type="EMBL" id="SMAA01000008">
    <property type="protein sequence ID" value="TCS79022.1"/>
    <property type="molecule type" value="Genomic_DNA"/>
</dbReference>
<dbReference type="GO" id="GO:0009055">
    <property type="term" value="F:electron transfer activity"/>
    <property type="evidence" value="ECO:0007669"/>
    <property type="project" value="UniProtKB-UniRule"/>
</dbReference>
<keyword evidence="5 8" id="KW-0249">Electron transport</keyword>
<evidence type="ECO:0000256" key="4">
    <source>
        <dbReference type="ARBA" id="ARBA00022737"/>
    </source>
</evidence>
<sequence>MSITINEEQCIGCGRCSEVCPGTLIEMTAQHKAAILYPRDCWGCASCLKECPVGAVRFFLGPDIGGRGAVMYTKRNGSITQWIITKPDGTQTVLETDSRAANKY</sequence>
<keyword evidence="7 8" id="KW-0411">Iron-sulfur</keyword>
<evidence type="ECO:0000256" key="8">
    <source>
        <dbReference type="RuleBase" id="RU368020"/>
    </source>
</evidence>
<dbReference type="InterPro" id="IPR017900">
    <property type="entry name" value="4Fe4S_Fe_S_CS"/>
</dbReference>
<dbReference type="InterPro" id="IPR001080">
    <property type="entry name" value="3Fe4S_ferredoxin"/>
</dbReference>
<dbReference type="PROSITE" id="PS51379">
    <property type="entry name" value="4FE4S_FER_2"/>
    <property type="match status" value="2"/>
</dbReference>
<protein>
    <recommendedName>
        <fullName evidence="8">Ferredoxin</fullName>
    </recommendedName>
</protein>
<feature type="domain" description="4Fe-4S ferredoxin-type" evidence="9">
    <location>
        <begin position="32"/>
        <end position="61"/>
    </location>
</feature>
<dbReference type="SUPFAM" id="SSF54862">
    <property type="entry name" value="4Fe-4S ferredoxins"/>
    <property type="match status" value="1"/>
</dbReference>
<dbReference type="GO" id="GO:0005506">
    <property type="term" value="F:iron ion binding"/>
    <property type="evidence" value="ECO:0007669"/>
    <property type="project" value="UniProtKB-UniRule"/>
</dbReference>
<comment type="caution">
    <text evidence="10">The sequence shown here is derived from an EMBL/GenBank/DDBJ whole genome shotgun (WGS) entry which is preliminary data.</text>
</comment>
<dbReference type="Gene3D" id="3.30.70.20">
    <property type="match status" value="1"/>
</dbReference>
<evidence type="ECO:0000256" key="1">
    <source>
        <dbReference type="ARBA" id="ARBA00022448"/>
    </source>
</evidence>
<dbReference type="OrthoDB" id="9807879at2"/>